<dbReference type="RefSeq" id="WP_208844065.1">
    <property type="nucleotide sequence ID" value="NZ_CP072133.1"/>
</dbReference>
<dbReference type="EMBL" id="CP072133">
    <property type="protein sequence ID" value="QTH72441.1"/>
    <property type="molecule type" value="Genomic_DNA"/>
</dbReference>
<comment type="similarity">
    <text evidence="2">Belongs to the CpxP/Spy family.</text>
</comment>
<gene>
    <name evidence="6" type="ORF">J5O05_06335</name>
</gene>
<feature type="chain" id="PRO_5037629803" evidence="5">
    <location>
        <begin position="25"/>
        <end position="149"/>
    </location>
</feature>
<comment type="subcellular location">
    <subcellularLocation>
        <location evidence="1">Periplasm</location>
    </subcellularLocation>
</comment>
<dbReference type="Proteomes" id="UP000664904">
    <property type="component" value="Chromosome"/>
</dbReference>
<proteinExistence type="inferred from homology"/>
<reference evidence="6" key="1">
    <citation type="submission" date="2021-03" db="EMBL/GenBank/DDBJ databases">
        <title>Complete Genome of Pseudoalteromonas xiamenensis STKMTI.2, a new potential marine bacterium producing anti-Vibrio compounds.</title>
        <authorList>
            <person name="Handayani D.P."/>
            <person name="Isnansetyo A."/>
            <person name="Istiqomah I."/>
            <person name="Jumina J."/>
        </authorList>
    </citation>
    <scope>NUCLEOTIDE SEQUENCE</scope>
    <source>
        <strain evidence="6">STKMTI.2</strain>
    </source>
</reference>
<keyword evidence="7" id="KW-1185">Reference proteome</keyword>
<evidence type="ECO:0000256" key="1">
    <source>
        <dbReference type="ARBA" id="ARBA00004418"/>
    </source>
</evidence>
<dbReference type="GO" id="GO:0051082">
    <property type="term" value="F:unfolded protein binding"/>
    <property type="evidence" value="ECO:0007669"/>
    <property type="project" value="TreeGrafter"/>
</dbReference>
<dbReference type="Gene3D" id="1.20.120.1490">
    <property type="match status" value="1"/>
</dbReference>
<keyword evidence="3 5" id="KW-0732">Signal</keyword>
<evidence type="ECO:0000256" key="2">
    <source>
        <dbReference type="ARBA" id="ARBA00008441"/>
    </source>
</evidence>
<sequence length="149" mass="16866">MNAKKVMLAVLVGVGLTMAQGAVAKPERGGPDAFLLQPRLAEKLGLSDEQKAQIKKIFEDNKTVRDSLGGDRRVHAEQFKALMNSPTFDEAKARAILEGEQSERLEMHIQQLKARHQVLQVLTQEQRDKLQELHQMRAEKRQKGHRHEG</sequence>
<dbReference type="PANTHER" id="PTHR38102">
    <property type="entry name" value="PERIPLASMIC CHAPERONE SPY"/>
    <property type="match status" value="1"/>
</dbReference>
<dbReference type="Pfam" id="PF07813">
    <property type="entry name" value="LTXXQ"/>
    <property type="match status" value="1"/>
</dbReference>
<dbReference type="PANTHER" id="PTHR38102:SF1">
    <property type="entry name" value="PERIPLASMIC CHAPERONE SPY"/>
    <property type="match status" value="1"/>
</dbReference>
<organism evidence="6 7">
    <name type="scientific">Pseudoalteromonas xiamenensis</name>
    <dbReference type="NCBI Taxonomy" id="882626"/>
    <lineage>
        <taxon>Bacteria</taxon>
        <taxon>Pseudomonadati</taxon>
        <taxon>Pseudomonadota</taxon>
        <taxon>Gammaproteobacteria</taxon>
        <taxon>Alteromonadales</taxon>
        <taxon>Pseudoalteromonadaceae</taxon>
        <taxon>Pseudoalteromonas</taxon>
    </lineage>
</organism>
<dbReference type="GO" id="GO:0030288">
    <property type="term" value="C:outer membrane-bounded periplasmic space"/>
    <property type="evidence" value="ECO:0007669"/>
    <property type="project" value="TreeGrafter"/>
</dbReference>
<name>A0A975DL76_9GAMM</name>
<accession>A0A975DL76</accession>
<dbReference type="CDD" id="cd09916">
    <property type="entry name" value="CpxP_like"/>
    <property type="match status" value="1"/>
</dbReference>
<evidence type="ECO:0000256" key="5">
    <source>
        <dbReference type="SAM" id="SignalP"/>
    </source>
</evidence>
<evidence type="ECO:0000313" key="6">
    <source>
        <dbReference type="EMBL" id="QTH72441.1"/>
    </source>
</evidence>
<protein>
    <submittedName>
        <fullName evidence="6">Spy/CpxP family protein refolding chaperone</fullName>
    </submittedName>
</protein>
<feature type="signal peptide" evidence="5">
    <location>
        <begin position="1"/>
        <end position="24"/>
    </location>
</feature>
<evidence type="ECO:0000313" key="7">
    <source>
        <dbReference type="Proteomes" id="UP000664904"/>
    </source>
</evidence>
<evidence type="ECO:0000256" key="4">
    <source>
        <dbReference type="ARBA" id="ARBA00022764"/>
    </source>
</evidence>
<evidence type="ECO:0000256" key="3">
    <source>
        <dbReference type="ARBA" id="ARBA00022729"/>
    </source>
</evidence>
<dbReference type="InterPro" id="IPR052211">
    <property type="entry name" value="Cpx_auxiliary_protein"/>
</dbReference>
<dbReference type="InterPro" id="IPR012899">
    <property type="entry name" value="LTXXQ"/>
</dbReference>
<dbReference type="KEGG" id="pxi:J5O05_06335"/>
<keyword evidence="4" id="KW-0574">Periplasm</keyword>
<dbReference type="AlphaFoldDB" id="A0A975DL76"/>